<reference evidence="12" key="1">
    <citation type="submission" date="2020-05" db="EMBL/GenBank/DDBJ databases">
        <title>Nod-independent and nitrogen-fixing Bradyrhizobium aeschynomene sp. nov. isolated from nodules of Aeschynomene indica.</title>
        <authorList>
            <person name="Zhang Z."/>
        </authorList>
    </citation>
    <scope>NUCLEOTIDE SEQUENCE</scope>
    <source>
        <strain evidence="12">83012</strain>
    </source>
</reference>
<evidence type="ECO:0000256" key="4">
    <source>
        <dbReference type="ARBA" id="ARBA00022618"/>
    </source>
</evidence>
<dbReference type="Pfam" id="PF03799">
    <property type="entry name" value="FtsQ_DivIB_C"/>
    <property type="match status" value="1"/>
</dbReference>
<keyword evidence="13" id="KW-1185">Reference proteome</keyword>
<proteinExistence type="inferred from homology"/>
<comment type="caution">
    <text evidence="12">The sequence shown here is derived from an EMBL/GenBank/DDBJ whole genome shotgun (WGS) entry which is preliminary data.</text>
</comment>
<dbReference type="RefSeq" id="WP_172111035.1">
    <property type="nucleotide sequence ID" value="NZ_JABFDN010000003.1"/>
</dbReference>
<comment type="subcellular location">
    <subcellularLocation>
        <location evidence="9">Cell inner membrane</location>
        <topology evidence="9">Single-pass type II membrane protein</topology>
    </subcellularLocation>
    <subcellularLocation>
        <location evidence="1">Membrane</location>
    </subcellularLocation>
    <text evidence="9">Localizes to the division septum.</text>
</comment>
<dbReference type="Pfam" id="PF08478">
    <property type="entry name" value="POTRA_1"/>
    <property type="match status" value="1"/>
</dbReference>
<keyword evidence="2 9" id="KW-1003">Cell membrane</keyword>
<dbReference type="InterPro" id="IPR026579">
    <property type="entry name" value="FtsQ"/>
</dbReference>
<name>A0ABX2CFE7_9BRAD</name>
<evidence type="ECO:0000256" key="5">
    <source>
        <dbReference type="ARBA" id="ARBA00022692"/>
    </source>
</evidence>
<protein>
    <recommendedName>
        <fullName evidence="9">Cell division protein FtsQ</fullName>
    </recommendedName>
</protein>
<dbReference type="InterPro" id="IPR005548">
    <property type="entry name" value="Cell_div_FtsQ/DivIB_C"/>
</dbReference>
<dbReference type="InterPro" id="IPR013685">
    <property type="entry name" value="POTRA_FtsQ_type"/>
</dbReference>
<accession>A0ABX2CFE7</accession>
<keyword evidence="8 9" id="KW-0131">Cell cycle</keyword>
<evidence type="ECO:0000256" key="8">
    <source>
        <dbReference type="ARBA" id="ARBA00023306"/>
    </source>
</evidence>
<dbReference type="Gene3D" id="3.10.20.310">
    <property type="entry name" value="membrane protein fhac"/>
    <property type="match status" value="1"/>
</dbReference>
<dbReference type="EMBL" id="JABFDN010000003">
    <property type="protein sequence ID" value="NPU65967.1"/>
    <property type="molecule type" value="Genomic_DNA"/>
</dbReference>
<dbReference type="Gene3D" id="3.40.50.11690">
    <property type="entry name" value="Cell division protein FtsQ/DivIB"/>
    <property type="match status" value="1"/>
</dbReference>
<evidence type="ECO:0000256" key="10">
    <source>
        <dbReference type="SAM" id="MobiDB-lite"/>
    </source>
</evidence>
<dbReference type="Proteomes" id="UP000886476">
    <property type="component" value="Unassembled WGS sequence"/>
</dbReference>
<organism evidence="12 13">
    <name type="scientific">Bradyrhizobium aeschynomenes</name>
    <dbReference type="NCBI Taxonomy" id="2734909"/>
    <lineage>
        <taxon>Bacteria</taxon>
        <taxon>Pseudomonadati</taxon>
        <taxon>Pseudomonadota</taxon>
        <taxon>Alphaproteobacteria</taxon>
        <taxon>Hyphomicrobiales</taxon>
        <taxon>Nitrobacteraceae</taxon>
        <taxon>Bradyrhizobium</taxon>
    </lineage>
</organism>
<feature type="compositionally biased region" description="Basic residues" evidence="10">
    <location>
        <begin position="39"/>
        <end position="54"/>
    </location>
</feature>
<feature type="domain" description="POTRA" evidence="11">
    <location>
        <begin position="133"/>
        <end position="201"/>
    </location>
</feature>
<keyword evidence="3 9" id="KW-0997">Cell inner membrane</keyword>
<dbReference type="PROSITE" id="PS51779">
    <property type="entry name" value="POTRA"/>
    <property type="match status" value="1"/>
</dbReference>
<gene>
    <name evidence="9" type="primary">ftsQ</name>
    <name evidence="12" type="ORF">HL667_13270</name>
</gene>
<evidence type="ECO:0000256" key="3">
    <source>
        <dbReference type="ARBA" id="ARBA00022519"/>
    </source>
</evidence>
<evidence type="ECO:0000313" key="13">
    <source>
        <dbReference type="Proteomes" id="UP000886476"/>
    </source>
</evidence>
<keyword evidence="5 9" id="KW-0812">Transmembrane</keyword>
<evidence type="ECO:0000256" key="2">
    <source>
        <dbReference type="ARBA" id="ARBA00022475"/>
    </source>
</evidence>
<comment type="similarity">
    <text evidence="9">Belongs to the FtsQ/DivIB family. FtsQ subfamily.</text>
</comment>
<dbReference type="InterPro" id="IPR045335">
    <property type="entry name" value="FtsQ_C_sf"/>
</dbReference>
<dbReference type="PANTHER" id="PTHR35851">
    <property type="entry name" value="CELL DIVISION PROTEIN FTSQ"/>
    <property type="match status" value="1"/>
</dbReference>
<evidence type="ECO:0000313" key="12">
    <source>
        <dbReference type="EMBL" id="NPU65967.1"/>
    </source>
</evidence>
<keyword evidence="6 9" id="KW-1133">Transmembrane helix</keyword>
<evidence type="ECO:0000259" key="11">
    <source>
        <dbReference type="PROSITE" id="PS51779"/>
    </source>
</evidence>
<evidence type="ECO:0000256" key="1">
    <source>
        <dbReference type="ARBA" id="ARBA00004370"/>
    </source>
</evidence>
<evidence type="ECO:0000256" key="6">
    <source>
        <dbReference type="ARBA" id="ARBA00022989"/>
    </source>
</evidence>
<dbReference type="InterPro" id="IPR034746">
    <property type="entry name" value="POTRA"/>
</dbReference>
<dbReference type="HAMAP" id="MF_00911">
    <property type="entry name" value="FtsQ_subfam"/>
    <property type="match status" value="1"/>
</dbReference>
<evidence type="ECO:0000256" key="9">
    <source>
        <dbReference type="HAMAP-Rule" id="MF_00911"/>
    </source>
</evidence>
<dbReference type="PANTHER" id="PTHR35851:SF1">
    <property type="entry name" value="CELL DIVISION PROTEIN FTSQ"/>
    <property type="match status" value="1"/>
</dbReference>
<keyword evidence="7 9" id="KW-0472">Membrane</keyword>
<evidence type="ECO:0000256" key="7">
    <source>
        <dbReference type="ARBA" id="ARBA00023136"/>
    </source>
</evidence>
<keyword evidence="4 9" id="KW-0132">Cell division</keyword>
<comment type="function">
    <text evidence="9">Essential cell division protein.</text>
</comment>
<sequence>MDGAGRLARSQRPQADLKAAALGAVILLREYVSARLPRVRLPRRQTKPQHGRRPPRGDRAQVPGALAPMVEREAPPRIVAFVERYLPRRLGTIATVALLFGSVWLGIVKGGHAQDVSAALSDTRNALANAAGFRITAVAINGRKQLTQDEVLAVGGVSGRSSLLFLDAAAVRDRLKANPWIAEATVQKFFPNQLQIDIVERKAFALWQQDGRLSVIADDGAVLEQYVSRRFLTLPLVVGKGAESRARDFLALLARYPQVRAVTKAAVFVGERRWNLRTKDGLDIRLPEYDVGNALATLSQLDQEDKLFSRDIVAIDMRLADRLTVQLSEDAGKARDELFKDKKSKKKAGDA</sequence>
<feature type="region of interest" description="Disordered" evidence="10">
    <location>
        <begin position="39"/>
        <end position="62"/>
    </location>
</feature>